<feature type="non-terminal residue" evidence="1">
    <location>
        <position position="1"/>
    </location>
</feature>
<reference evidence="1 2" key="1">
    <citation type="journal article" date="2016" name="Mol. Biol. Evol.">
        <title>Comparative Genomics of Early-Diverging Mushroom-Forming Fungi Provides Insights into the Origins of Lignocellulose Decay Capabilities.</title>
        <authorList>
            <person name="Nagy L.G."/>
            <person name="Riley R."/>
            <person name="Tritt A."/>
            <person name="Adam C."/>
            <person name="Daum C."/>
            <person name="Floudas D."/>
            <person name="Sun H."/>
            <person name="Yadav J.S."/>
            <person name="Pangilinan J."/>
            <person name="Larsson K.H."/>
            <person name="Matsuura K."/>
            <person name="Barry K."/>
            <person name="Labutti K."/>
            <person name="Kuo R."/>
            <person name="Ohm R.A."/>
            <person name="Bhattacharya S.S."/>
            <person name="Shirouzu T."/>
            <person name="Yoshinaga Y."/>
            <person name="Martin F.M."/>
            <person name="Grigoriev I.V."/>
            <person name="Hibbett D.S."/>
        </authorList>
    </citation>
    <scope>NUCLEOTIDE SEQUENCE [LARGE SCALE GENOMIC DNA]</scope>
    <source>
        <strain evidence="1 2">HHB12029</strain>
    </source>
</reference>
<evidence type="ECO:0000313" key="1">
    <source>
        <dbReference type="EMBL" id="KZV97171.1"/>
    </source>
</evidence>
<dbReference type="OrthoDB" id="2588098at2759"/>
<dbReference type="EMBL" id="KV425933">
    <property type="protein sequence ID" value="KZV97171.1"/>
    <property type="molecule type" value="Genomic_DNA"/>
</dbReference>
<name>A0A165L0L4_EXIGL</name>
<keyword evidence="2" id="KW-1185">Reference proteome</keyword>
<accession>A0A165L0L4</accession>
<proteinExistence type="predicted"/>
<organism evidence="1 2">
    <name type="scientific">Exidia glandulosa HHB12029</name>
    <dbReference type="NCBI Taxonomy" id="1314781"/>
    <lineage>
        <taxon>Eukaryota</taxon>
        <taxon>Fungi</taxon>
        <taxon>Dikarya</taxon>
        <taxon>Basidiomycota</taxon>
        <taxon>Agaricomycotina</taxon>
        <taxon>Agaricomycetes</taxon>
        <taxon>Auriculariales</taxon>
        <taxon>Exidiaceae</taxon>
        <taxon>Exidia</taxon>
    </lineage>
</organism>
<dbReference type="Proteomes" id="UP000077266">
    <property type="component" value="Unassembled WGS sequence"/>
</dbReference>
<gene>
    <name evidence="1" type="ORF">EXIGLDRAFT_764628</name>
</gene>
<dbReference type="AlphaFoldDB" id="A0A165L0L4"/>
<protein>
    <submittedName>
        <fullName evidence="1">Uncharacterized protein</fullName>
    </submittedName>
</protein>
<dbReference type="InParanoid" id="A0A165L0L4"/>
<evidence type="ECO:0000313" key="2">
    <source>
        <dbReference type="Proteomes" id="UP000077266"/>
    </source>
</evidence>
<sequence length="146" mass="16420">PYLRRRRVLTDDIFNAGVDLYSSPTISDKVPIKRLVLRNLTAKEYVRGAELAQDQVCMPDMWPAYWNVGELLPLRVCWSSDDSAGLPEEYEGNITRGPWAGHRFDIVLEEDLPCDGEGSVLPGWTDVSDDVLDDACNLFSALYPKS</sequence>